<gene>
    <name evidence="4 5" type="primary">kdsB</name>
    <name evidence="5" type="ORF">IPP58_06050</name>
</gene>
<dbReference type="GO" id="GO:0005829">
    <property type="term" value="C:cytosol"/>
    <property type="evidence" value="ECO:0007669"/>
    <property type="project" value="TreeGrafter"/>
</dbReference>
<reference evidence="5" key="1">
    <citation type="submission" date="2020-10" db="EMBL/GenBank/DDBJ databases">
        <title>Connecting structure to function with the recovery of over 1000 high-quality activated sludge metagenome-assembled genomes encoding full-length rRNA genes using long-read sequencing.</title>
        <authorList>
            <person name="Singleton C.M."/>
            <person name="Petriglieri F."/>
            <person name="Kristensen J.M."/>
            <person name="Kirkegaard R.H."/>
            <person name="Michaelsen T.Y."/>
            <person name="Andersen M.H."/>
            <person name="Karst S.M."/>
            <person name="Dueholm M.S."/>
            <person name="Nielsen P.H."/>
            <person name="Albertsen M."/>
        </authorList>
    </citation>
    <scope>NUCLEOTIDE SEQUENCE</scope>
    <source>
        <strain evidence="5">Skiv_18-Q3-R9-52_MAXAC.067</strain>
    </source>
</reference>
<comment type="pathway">
    <text evidence="4">Nucleotide-sugar biosynthesis; CMP-3-deoxy-D-manno-octulosonate biosynthesis; CMP-3-deoxy-D-manno-octulosonate from 3-deoxy-D-manno-octulosonate and CTP: step 1/1.</text>
</comment>
<dbReference type="NCBIfam" id="NF003952">
    <property type="entry name" value="PRK05450.1-5"/>
    <property type="match status" value="1"/>
</dbReference>
<evidence type="ECO:0000313" key="6">
    <source>
        <dbReference type="Proteomes" id="UP000886657"/>
    </source>
</evidence>
<dbReference type="EC" id="2.7.7.38" evidence="4"/>
<keyword evidence="2 4" id="KW-0548">Nucleotidyltransferase</keyword>
<dbReference type="EMBL" id="JADKIO010000005">
    <property type="protein sequence ID" value="MBK9796049.1"/>
    <property type="molecule type" value="Genomic_DNA"/>
</dbReference>
<sequence>MRTLAVLPSRFQASRFPGKPLALIAGKPMIQWVFEAASLARGVDHVVVATDDDRIAGTVRGFGGEAILTDPALPSGTDRTAAAMAALLETGVEPFDCVLNIQGDEPAMHPETVAAVVALMAAQPDLPMGTAACPFTHPDELFNPNAVKVVMDDRGRALYFSRSPIPYLRNASVFEPDFRPWMTPQQLGHFQRHLGLYAYRPDALRAFTRLPPHPLEQFEMLEQLRALAAGIPIGVARTPFLSLGVDVPGDVAAAEALLRERGLIC</sequence>
<dbReference type="InterPro" id="IPR003329">
    <property type="entry name" value="Cytidylyl_trans"/>
</dbReference>
<dbReference type="HAMAP" id="MF_00057">
    <property type="entry name" value="KdsB"/>
    <property type="match status" value="1"/>
</dbReference>
<dbReference type="GO" id="GO:0008690">
    <property type="term" value="F:3-deoxy-manno-octulosonate cytidylyltransferase activity"/>
    <property type="evidence" value="ECO:0007669"/>
    <property type="project" value="UniProtKB-UniRule"/>
</dbReference>
<dbReference type="InterPro" id="IPR029044">
    <property type="entry name" value="Nucleotide-diphossugar_trans"/>
</dbReference>
<dbReference type="AlphaFoldDB" id="A0A9D7SGG4"/>
<dbReference type="Pfam" id="PF02348">
    <property type="entry name" value="CTP_transf_3"/>
    <property type="match status" value="1"/>
</dbReference>
<dbReference type="InterPro" id="IPR004528">
    <property type="entry name" value="KdsB"/>
</dbReference>
<organism evidence="5 6">
    <name type="scientific">Candidatus Geothrix skivensis</name>
    <dbReference type="NCBI Taxonomy" id="2954439"/>
    <lineage>
        <taxon>Bacteria</taxon>
        <taxon>Pseudomonadati</taxon>
        <taxon>Acidobacteriota</taxon>
        <taxon>Holophagae</taxon>
        <taxon>Holophagales</taxon>
        <taxon>Holophagaceae</taxon>
        <taxon>Geothrix</taxon>
    </lineage>
</organism>
<dbReference type="GO" id="GO:0009103">
    <property type="term" value="P:lipopolysaccharide biosynthetic process"/>
    <property type="evidence" value="ECO:0007669"/>
    <property type="project" value="UniProtKB-UniRule"/>
</dbReference>
<dbReference type="NCBIfam" id="TIGR00466">
    <property type="entry name" value="kdsB"/>
    <property type="match status" value="1"/>
</dbReference>
<comment type="similarity">
    <text evidence="4">Belongs to the KdsB family.</text>
</comment>
<evidence type="ECO:0000256" key="1">
    <source>
        <dbReference type="ARBA" id="ARBA00022679"/>
    </source>
</evidence>
<keyword evidence="1 4" id="KW-0808">Transferase</keyword>
<evidence type="ECO:0000256" key="2">
    <source>
        <dbReference type="ARBA" id="ARBA00022695"/>
    </source>
</evidence>
<dbReference type="Gene3D" id="3.90.550.10">
    <property type="entry name" value="Spore Coat Polysaccharide Biosynthesis Protein SpsA, Chain A"/>
    <property type="match status" value="1"/>
</dbReference>
<accession>A0A9D7SGG4</accession>
<name>A0A9D7SGG4_9BACT</name>
<dbReference type="CDD" id="cd02517">
    <property type="entry name" value="CMP-KDO-Synthetase"/>
    <property type="match status" value="1"/>
</dbReference>
<comment type="function">
    <text evidence="4">Activates KDO (a required 8-carbon sugar) for incorporation into bacterial lipopolysaccharide in Gram-negative bacteria.</text>
</comment>
<dbReference type="PANTHER" id="PTHR42866:SF2">
    <property type="entry name" value="3-DEOXY-MANNO-OCTULOSONATE CYTIDYLYLTRANSFERASE, MITOCHONDRIAL"/>
    <property type="match status" value="1"/>
</dbReference>
<evidence type="ECO:0000313" key="5">
    <source>
        <dbReference type="EMBL" id="MBK9796049.1"/>
    </source>
</evidence>
<keyword evidence="4" id="KW-0963">Cytoplasm</keyword>
<dbReference type="Proteomes" id="UP000886657">
    <property type="component" value="Unassembled WGS sequence"/>
</dbReference>
<comment type="catalytic activity">
    <reaction evidence="4">
        <text>3-deoxy-alpha-D-manno-oct-2-ulosonate + CTP = CMP-3-deoxy-beta-D-manno-octulosonate + diphosphate</text>
        <dbReference type="Rhea" id="RHEA:23448"/>
        <dbReference type="ChEBI" id="CHEBI:33019"/>
        <dbReference type="ChEBI" id="CHEBI:37563"/>
        <dbReference type="ChEBI" id="CHEBI:85986"/>
        <dbReference type="ChEBI" id="CHEBI:85987"/>
        <dbReference type="EC" id="2.7.7.38"/>
    </reaction>
</comment>
<proteinExistence type="inferred from homology"/>
<comment type="caution">
    <text evidence="5">The sequence shown here is derived from an EMBL/GenBank/DDBJ whole genome shotgun (WGS) entry which is preliminary data.</text>
</comment>
<evidence type="ECO:0000256" key="4">
    <source>
        <dbReference type="HAMAP-Rule" id="MF_00057"/>
    </source>
</evidence>
<dbReference type="NCBIfam" id="NF003950">
    <property type="entry name" value="PRK05450.1-3"/>
    <property type="match status" value="1"/>
</dbReference>
<evidence type="ECO:0000256" key="3">
    <source>
        <dbReference type="ARBA" id="ARBA00022985"/>
    </source>
</evidence>
<comment type="subcellular location">
    <subcellularLocation>
        <location evidence="4">Cytoplasm</location>
    </subcellularLocation>
</comment>
<dbReference type="SUPFAM" id="SSF53448">
    <property type="entry name" value="Nucleotide-diphospho-sugar transferases"/>
    <property type="match status" value="1"/>
</dbReference>
<protein>
    <recommendedName>
        <fullName evidence="4">3-deoxy-manno-octulosonate cytidylyltransferase</fullName>
        <ecNumber evidence="4">2.7.7.38</ecNumber>
    </recommendedName>
    <alternativeName>
        <fullName evidence="4">CMP-2-keto-3-deoxyoctulosonic acid synthase</fullName>
        <shortName evidence="4">CKS</shortName>
        <shortName evidence="4">CMP-KDO synthase</shortName>
    </alternativeName>
</protein>
<dbReference type="GO" id="GO:0033468">
    <property type="term" value="P:CMP-keto-3-deoxy-D-manno-octulosonic acid biosynthetic process"/>
    <property type="evidence" value="ECO:0007669"/>
    <property type="project" value="UniProtKB-UniRule"/>
</dbReference>
<keyword evidence="3 4" id="KW-0448">Lipopolysaccharide biosynthesis</keyword>
<dbReference type="PANTHER" id="PTHR42866">
    <property type="entry name" value="3-DEOXY-MANNO-OCTULOSONATE CYTIDYLYLTRANSFERASE"/>
    <property type="match status" value="1"/>
</dbReference>